<dbReference type="AlphaFoldDB" id="A0A6A7B692"/>
<gene>
    <name evidence="1" type="ORF">T440DRAFT_78805</name>
</gene>
<accession>A0A6A7B692</accession>
<evidence type="ECO:0000313" key="1">
    <source>
        <dbReference type="EMBL" id="KAF2851066.1"/>
    </source>
</evidence>
<dbReference type="Proteomes" id="UP000799423">
    <property type="component" value="Unassembled WGS sequence"/>
</dbReference>
<keyword evidence="2" id="KW-1185">Reference proteome</keyword>
<sequence length="268" mass="28529">MQRRRRLPRRRGWEQCHWRGHVAWQTALSEGGSEGVMVAKCDCKVCFGTWAVVAVRARGRPVTLTVLAAGRGPGRTWTSLGLSLALALPSPRPPLEGLSGSPPRLHGPAIVTSGSCRVFVSPASRGQPGPHHGPGKRRLLCLRRPAPGQLAAEICMAPRSSLGDRHGSCSRLPRRIHIATVCPGAVVCVLYPGSVTCHSPFAIRHSYNSSKTGWGEDAVAIASLGPMAAPQDSAACAQIYCDTVLVLRNPPRRAVNAHFHPPGSCCST</sequence>
<dbReference type="EMBL" id="MU006304">
    <property type="protein sequence ID" value="KAF2851066.1"/>
    <property type="molecule type" value="Genomic_DNA"/>
</dbReference>
<proteinExistence type="predicted"/>
<protein>
    <submittedName>
        <fullName evidence="1">Uncharacterized protein</fullName>
    </submittedName>
</protein>
<organism evidence="1 2">
    <name type="scientific">Plenodomus tracheiphilus IPT5</name>
    <dbReference type="NCBI Taxonomy" id="1408161"/>
    <lineage>
        <taxon>Eukaryota</taxon>
        <taxon>Fungi</taxon>
        <taxon>Dikarya</taxon>
        <taxon>Ascomycota</taxon>
        <taxon>Pezizomycotina</taxon>
        <taxon>Dothideomycetes</taxon>
        <taxon>Pleosporomycetidae</taxon>
        <taxon>Pleosporales</taxon>
        <taxon>Pleosporineae</taxon>
        <taxon>Leptosphaeriaceae</taxon>
        <taxon>Plenodomus</taxon>
    </lineage>
</organism>
<evidence type="ECO:0000313" key="2">
    <source>
        <dbReference type="Proteomes" id="UP000799423"/>
    </source>
</evidence>
<name>A0A6A7B692_9PLEO</name>
<reference evidence="1" key="1">
    <citation type="submission" date="2020-01" db="EMBL/GenBank/DDBJ databases">
        <authorList>
            <consortium name="DOE Joint Genome Institute"/>
            <person name="Haridas S."/>
            <person name="Albert R."/>
            <person name="Binder M."/>
            <person name="Bloem J."/>
            <person name="Labutti K."/>
            <person name="Salamov A."/>
            <person name="Andreopoulos B."/>
            <person name="Baker S.E."/>
            <person name="Barry K."/>
            <person name="Bills G."/>
            <person name="Bluhm B.H."/>
            <person name="Cannon C."/>
            <person name="Castanera R."/>
            <person name="Culley D.E."/>
            <person name="Daum C."/>
            <person name="Ezra D."/>
            <person name="Gonzalez J.B."/>
            <person name="Henrissat B."/>
            <person name="Kuo A."/>
            <person name="Liang C."/>
            <person name="Lipzen A."/>
            <person name="Lutzoni F."/>
            <person name="Magnuson J."/>
            <person name="Mondo S."/>
            <person name="Nolan M."/>
            <person name="Ohm R."/>
            <person name="Pangilinan J."/>
            <person name="Park H.-J."/>
            <person name="Ramirez L."/>
            <person name="Alfaro M."/>
            <person name="Sun H."/>
            <person name="Tritt A."/>
            <person name="Yoshinaga Y."/>
            <person name="Zwiers L.-H."/>
            <person name="Turgeon B.G."/>
            <person name="Goodwin S.B."/>
            <person name="Spatafora J.W."/>
            <person name="Crous P.W."/>
            <person name="Grigoriev I.V."/>
        </authorList>
    </citation>
    <scope>NUCLEOTIDE SEQUENCE</scope>
    <source>
        <strain evidence="1">IPT5</strain>
    </source>
</reference>